<evidence type="ECO:0000313" key="3">
    <source>
        <dbReference type="EMBL" id="CUR54924.1"/>
    </source>
</evidence>
<dbReference type="Pfam" id="PF13556">
    <property type="entry name" value="HTH_30"/>
    <property type="match status" value="1"/>
</dbReference>
<proteinExistence type="predicted"/>
<accession>A0A2P2BYX2</accession>
<feature type="domain" description="PucR C-terminal helix-turn-helix" evidence="1">
    <location>
        <begin position="340"/>
        <end position="396"/>
    </location>
</feature>
<dbReference type="InterPro" id="IPR025751">
    <property type="entry name" value="RsbRD_N_dom"/>
</dbReference>
<dbReference type="InterPro" id="IPR051448">
    <property type="entry name" value="CdaR-like_regulators"/>
</dbReference>
<dbReference type="Pfam" id="PF14361">
    <property type="entry name" value="RsbRD_N"/>
    <property type="match status" value="1"/>
</dbReference>
<reference evidence="3" key="1">
    <citation type="submission" date="2015-08" db="EMBL/GenBank/DDBJ databases">
        <authorList>
            <person name="Babu N.S."/>
            <person name="Beckwith C.J."/>
            <person name="Beseler K.G."/>
            <person name="Brison A."/>
            <person name="Carone J.V."/>
            <person name="Caskin T.P."/>
            <person name="Diamond M."/>
            <person name="Durham M.E."/>
            <person name="Foxe J.M."/>
            <person name="Go M."/>
            <person name="Henderson B.A."/>
            <person name="Jones I.B."/>
            <person name="McGettigan J.A."/>
            <person name="Micheletti S.J."/>
            <person name="Nasrallah M.E."/>
            <person name="Ortiz D."/>
            <person name="Piller C.R."/>
            <person name="Privatt S.R."/>
            <person name="Schneider S.L."/>
            <person name="Sharp S."/>
            <person name="Smith T.C."/>
            <person name="Stanton J.D."/>
            <person name="Ullery H.E."/>
            <person name="Wilson R.J."/>
            <person name="Serrano M.G."/>
            <person name="Buck G."/>
            <person name="Lee V."/>
            <person name="Wang Y."/>
            <person name="Carvalho R."/>
            <person name="Voegtly L."/>
            <person name="Shi R."/>
            <person name="Duckworth R."/>
            <person name="Johnson A."/>
            <person name="Loviza R."/>
            <person name="Walstead R."/>
            <person name="Shah Z."/>
            <person name="Kiflezghi M."/>
            <person name="Wade K."/>
            <person name="Ball S.L."/>
            <person name="Bradley K.W."/>
            <person name="Asai D.J."/>
            <person name="Bowman C.A."/>
            <person name="Russell D.A."/>
            <person name="Pope W.H."/>
            <person name="Jacobs-Sera D."/>
            <person name="Hendrix R.W."/>
            <person name="Hatfull G.F."/>
        </authorList>
    </citation>
    <scope>NUCLEOTIDE SEQUENCE</scope>
</reference>
<gene>
    <name evidence="3" type="ORF">NOCA2220115</name>
</gene>
<dbReference type="PANTHER" id="PTHR33744:SF1">
    <property type="entry name" value="DNA-BINDING TRANSCRIPTIONAL ACTIVATOR ADER"/>
    <property type="match status" value="1"/>
</dbReference>
<dbReference type="Gene3D" id="1.10.10.2840">
    <property type="entry name" value="PucR C-terminal helix-turn-helix domain"/>
    <property type="match status" value="1"/>
</dbReference>
<organism evidence="3">
    <name type="scientific">metagenome</name>
    <dbReference type="NCBI Taxonomy" id="256318"/>
    <lineage>
        <taxon>unclassified sequences</taxon>
        <taxon>metagenomes</taxon>
    </lineage>
</organism>
<evidence type="ECO:0000259" key="2">
    <source>
        <dbReference type="Pfam" id="PF14361"/>
    </source>
</evidence>
<dbReference type="AlphaFoldDB" id="A0A2P2BYX2"/>
<sequence length="401" mass="42358">MTLSGAGRSDAIIELPPDIAEAMRLHLPSVADRTVAAVIAEVPSYEGALAGPMGETIRAAVQLALGGFLNLATRSRRSDAGTPLAPALDGAYRLGRGEAISGRSMEALLAAYRIGARTAWRDMADVAVGNGLSASALTSFAELVFAYIDELSAASAAGHSDELESSGRLRRRNLERLARALLSAAPADAVVAAAERADWEPPAALTAVLLPESQVRPVLTAVDPRTLNPADDLPGAPDGVAVLLVAEARLGTPTARTRLLRIVADHQAVVGPTVAWLDVATSYQRAARCHALPGVAGSTVDSDTRLADIVLAADPRALDDLRTRVLAPMASLRPAAIEKLTETLRSWLLHHGRRDEIASELFVHAQTVRYRVSQLREVYGDRLDDPAFVLDATIALGAARR</sequence>
<dbReference type="PANTHER" id="PTHR33744">
    <property type="entry name" value="CARBOHYDRATE DIACID REGULATOR"/>
    <property type="match status" value="1"/>
</dbReference>
<protein>
    <submittedName>
        <fullName evidence="3">Putative transcriptional regulator, PucR family</fullName>
    </submittedName>
</protein>
<evidence type="ECO:0000259" key="1">
    <source>
        <dbReference type="Pfam" id="PF13556"/>
    </source>
</evidence>
<name>A0A2P2BYX2_9ZZZZ</name>
<feature type="domain" description="RsbT co-antagonist protein RsbRD N-terminal" evidence="2">
    <location>
        <begin position="28"/>
        <end position="172"/>
    </location>
</feature>
<dbReference type="InterPro" id="IPR025736">
    <property type="entry name" value="PucR_C-HTH_dom"/>
</dbReference>
<dbReference type="InterPro" id="IPR042070">
    <property type="entry name" value="PucR_C-HTH_sf"/>
</dbReference>
<dbReference type="EMBL" id="CZKA01000015">
    <property type="protein sequence ID" value="CUR54924.1"/>
    <property type="molecule type" value="Genomic_DNA"/>
</dbReference>